<dbReference type="SUPFAM" id="SSF48179">
    <property type="entry name" value="6-phosphogluconate dehydrogenase C-terminal domain-like"/>
    <property type="match status" value="1"/>
</dbReference>
<evidence type="ECO:0000313" key="3">
    <source>
        <dbReference type="EMBL" id="OQU87508.1"/>
    </source>
</evidence>
<dbReference type="SUPFAM" id="SSF51735">
    <property type="entry name" value="NAD(P)-binding Rossmann-fold domains"/>
    <property type="match status" value="1"/>
</dbReference>
<dbReference type="InterPro" id="IPR029154">
    <property type="entry name" value="HIBADH-like_NADP-bd"/>
</dbReference>
<evidence type="ECO:0000313" key="4">
    <source>
        <dbReference type="Proteomes" id="UP000000768"/>
    </source>
</evidence>
<feature type="domain" description="3-hydroxyisobutyrate dehydrogenase-like NAD-binding" evidence="2">
    <location>
        <begin position="253"/>
        <end position="370"/>
    </location>
</feature>
<evidence type="ECO:0008006" key="5">
    <source>
        <dbReference type="Google" id="ProtNLM"/>
    </source>
</evidence>
<dbReference type="InterPro" id="IPR013328">
    <property type="entry name" value="6PGD_dom2"/>
</dbReference>
<gene>
    <name evidence="3" type="ORF">SORBI_3003G291400</name>
</gene>
<dbReference type="STRING" id="4558.A0A1W0VZE1"/>
<reference evidence="3 4" key="1">
    <citation type="journal article" date="2009" name="Nature">
        <title>The Sorghum bicolor genome and the diversification of grasses.</title>
        <authorList>
            <person name="Paterson A.H."/>
            <person name="Bowers J.E."/>
            <person name="Bruggmann R."/>
            <person name="Dubchak I."/>
            <person name="Grimwood J."/>
            <person name="Gundlach H."/>
            <person name="Haberer G."/>
            <person name="Hellsten U."/>
            <person name="Mitros T."/>
            <person name="Poliakov A."/>
            <person name="Schmutz J."/>
            <person name="Spannagl M."/>
            <person name="Tang H."/>
            <person name="Wang X."/>
            <person name="Wicker T."/>
            <person name="Bharti A.K."/>
            <person name="Chapman J."/>
            <person name="Feltus F.A."/>
            <person name="Gowik U."/>
            <person name="Grigoriev I.V."/>
            <person name="Lyons E."/>
            <person name="Maher C.A."/>
            <person name="Martis M."/>
            <person name="Narechania A."/>
            <person name="Otillar R.P."/>
            <person name="Penning B.W."/>
            <person name="Salamov A.A."/>
            <person name="Wang Y."/>
            <person name="Zhang L."/>
            <person name="Carpita N.C."/>
            <person name="Freeling M."/>
            <person name="Gingle A.R."/>
            <person name="Hash C.T."/>
            <person name="Keller B."/>
            <person name="Klein P."/>
            <person name="Kresovich S."/>
            <person name="McCann M.C."/>
            <person name="Ming R."/>
            <person name="Peterson D.G."/>
            <person name="Mehboob-ur-Rahman"/>
            <person name="Ware D."/>
            <person name="Westhoff P."/>
            <person name="Mayer K.F."/>
            <person name="Messing J."/>
            <person name="Rokhsar D.S."/>
        </authorList>
    </citation>
    <scope>NUCLEOTIDE SEQUENCE [LARGE SCALE GENOMIC DNA]</scope>
    <source>
        <strain evidence="4">cv. BTx623</strain>
    </source>
</reference>
<dbReference type="PANTHER" id="PTHR43060">
    <property type="entry name" value="3-HYDROXYISOBUTYRATE DEHYDROGENASE-LIKE 1, MITOCHONDRIAL-RELATED"/>
    <property type="match status" value="1"/>
</dbReference>
<dbReference type="GO" id="GO:0051287">
    <property type="term" value="F:NAD binding"/>
    <property type="evidence" value="ECO:0007669"/>
    <property type="project" value="InterPro"/>
</dbReference>
<dbReference type="GO" id="GO:0050661">
    <property type="term" value="F:NADP binding"/>
    <property type="evidence" value="ECO:0007669"/>
    <property type="project" value="InterPro"/>
</dbReference>
<feature type="domain" description="6-phosphogluconate dehydrogenase NADP-binding" evidence="1">
    <location>
        <begin position="92"/>
        <end position="249"/>
    </location>
</feature>
<dbReference type="eggNOG" id="KOG0409">
    <property type="taxonomic scope" value="Eukaryota"/>
</dbReference>
<dbReference type="EMBL" id="CM000762">
    <property type="protein sequence ID" value="OQU87508.1"/>
    <property type="molecule type" value="Genomic_DNA"/>
</dbReference>
<dbReference type="AlphaFoldDB" id="A0A1W0VZE1"/>
<dbReference type="Gene3D" id="1.10.1040.10">
    <property type="entry name" value="N-(1-d-carboxylethyl)-l-norvaline Dehydrogenase, domain 2"/>
    <property type="match status" value="1"/>
</dbReference>
<protein>
    <recommendedName>
        <fullName evidence="5">6-phosphogluconate dehydrogenase NADP-binding domain-containing protein</fullName>
    </recommendedName>
</protein>
<dbReference type="InterPro" id="IPR006115">
    <property type="entry name" value="6PGDH_NADP-bd"/>
</dbReference>
<dbReference type="InterPro" id="IPR036291">
    <property type="entry name" value="NAD(P)-bd_dom_sf"/>
</dbReference>
<sequence>MDKAHWPHSKTVTRSQKGLTTRGRLIGNYNGQHIKQLLRPQMLAGISRFLTRRRPPFPLAATATAAAAAMSSSSSTAANVSDRPISPDTTRVAWVGTGVMGQSMAGHLLSAGYALTVFNRTASKTQSLVSRGASLADSPRAAASAADVIFLMVGFPSDVRSTALDPSTGALSGLAPGGILVDMTTSDPTLAAEIAAAAAAAGCSAVDAPVSGGDRGARNAALSIFAGGDAAVVARLAPLFKLMGNALYMGGPGAGQRAKLGNQIAIASTMVGLVEGMVYAHKAGLDVAKWLEAISTGAAGSKSLELYGKRILERDMAAGFYVRHFVKDLGICLSECQAMGLSLPGLALAQQLYVSLMAHGEGGLGTQALILAVERLNNTSLEKKDE</sequence>
<dbReference type="Proteomes" id="UP000000768">
    <property type="component" value="Chromosome 3"/>
</dbReference>
<dbReference type="PANTHER" id="PTHR43060:SF15">
    <property type="entry name" value="3-HYDROXYISOBUTYRATE DEHYDROGENASE-LIKE 1, MITOCHONDRIAL-RELATED"/>
    <property type="match status" value="1"/>
</dbReference>
<dbReference type="InterPro" id="IPR008927">
    <property type="entry name" value="6-PGluconate_DH-like_C_sf"/>
</dbReference>
<dbReference type="FunCoup" id="A0A1W0VZE1">
    <property type="interactions" value="694"/>
</dbReference>
<accession>A0A1W0VZE1</accession>
<dbReference type="Gramene" id="OQU87508">
    <property type="protein sequence ID" value="OQU87508"/>
    <property type="gene ID" value="SORBI_3003G291400"/>
</dbReference>
<evidence type="ECO:0000259" key="2">
    <source>
        <dbReference type="Pfam" id="PF14833"/>
    </source>
</evidence>
<dbReference type="Gene3D" id="3.40.50.720">
    <property type="entry name" value="NAD(P)-binding Rossmann-like Domain"/>
    <property type="match status" value="1"/>
</dbReference>
<keyword evidence="4" id="KW-1185">Reference proteome</keyword>
<proteinExistence type="predicted"/>
<dbReference type="InParanoid" id="A0A1W0VZE1"/>
<evidence type="ECO:0000259" key="1">
    <source>
        <dbReference type="Pfam" id="PF03446"/>
    </source>
</evidence>
<name>A0A1W0VZE1_SORBI</name>
<organism evidence="3 4">
    <name type="scientific">Sorghum bicolor</name>
    <name type="common">Sorghum</name>
    <name type="synonym">Sorghum vulgare</name>
    <dbReference type="NCBI Taxonomy" id="4558"/>
    <lineage>
        <taxon>Eukaryota</taxon>
        <taxon>Viridiplantae</taxon>
        <taxon>Streptophyta</taxon>
        <taxon>Embryophyta</taxon>
        <taxon>Tracheophyta</taxon>
        <taxon>Spermatophyta</taxon>
        <taxon>Magnoliopsida</taxon>
        <taxon>Liliopsida</taxon>
        <taxon>Poales</taxon>
        <taxon>Poaceae</taxon>
        <taxon>PACMAD clade</taxon>
        <taxon>Panicoideae</taxon>
        <taxon>Andropogonodae</taxon>
        <taxon>Andropogoneae</taxon>
        <taxon>Sorghinae</taxon>
        <taxon>Sorghum</taxon>
    </lineage>
</organism>
<reference evidence="4" key="2">
    <citation type="journal article" date="2018" name="Plant J.">
        <title>The Sorghum bicolor reference genome: improved assembly, gene annotations, a transcriptome atlas, and signatures of genome organization.</title>
        <authorList>
            <person name="McCormick R.F."/>
            <person name="Truong S.K."/>
            <person name="Sreedasyam A."/>
            <person name="Jenkins J."/>
            <person name="Shu S."/>
            <person name="Sims D."/>
            <person name="Kennedy M."/>
            <person name="Amirebrahimi M."/>
            <person name="Weers B.D."/>
            <person name="McKinley B."/>
            <person name="Mattison A."/>
            <person name="Morishige D.T."/>
            <person name="Grimwood J."/>
            <person name="Schmutz J."/>
            <person name="Mullet J.E."/>
        </authorList>
    </citation>
    <scope>NUCLEOTIDE SEQUENCE [LARGE SCALE GENOMIC DNA]</scope>
    <source>
        <strain evidence="4">cv. BTx623</strain>
    </source>
</reference>
<dbReference type="Pfam" id="PF14833">
    <property type="entry name" value="NAD_binding_11"/>
    <property type="match status" value="1"/>
</dbReference>
<dbReference type="OMA" id="QFYADVQ"/>
<dbReference type="Pfam" id="PF03446">
    <property type="entry name" value="NAD_binding_2"/>
    <property type="match status" value="1"/>
</dbReference>